<dbReference type="InterPro" id="IPR003961">
    <property type="entry name" value="FN3_dom"/>
</dbReference>
<evidence type="ECO:0000313" key="3">
    <source>
        <dbReference type="EMBL" id="KAK2157212.1"/>
    </source>
</evidence>
<evidence type="ECO:0000259" key="2">
    <source>
        <dbReference type="PROSITE" id="PS50853"/>
    </source>
</evidence>
<dbReference type="InterPro" id="IPR036116">
    <property type="entry name" value="FN3_sf"/>
</dbReference>
<proteinExistence type="predicted"/>
<dbReference type="SMART" id="SM00060">
    <property type="entry name" value="FN3"/>
    <property type="match status" value="5"/>
</dbReference>
<dbReference type="PROSITE" id="PS50853">
    <property type="entry name" value="FN3"/>
    <property type="match status" value="3"/>
</dbReference>
<dbReference type="SUPFAM" id="SSF49265">
    <property type="entry name" value="Fibronectin type III"/>
    <property type="match status" value="4"/>
</dbReference>
<sequence length="625" mass="68502">MAAANPLPPTNLEVQTASTTIDSVTVTWSYDSTKSFCEKWKVKYKVKDASDTKELTTSNVNKHEMTIPGLTAGETYTISVFGVTTEPSAVTHLTAVAADSSDVTVTWTPGTGTHQNPFQLKYHGTHQATDWSSVISSADSKETVTGLFPGDTYTFEVGSTTAAKSYCEKWKVNYTEKDKTQIKTIAINSVAEKSVTIRSLAPGMTYTIKVFAITSGDVVSKTAVELEATTKPLAVTDLEAVAKDDSNVDVSWSPNAASIQDEYQLRHHDDRKNTDWSKAVSLTDKKTTVTGLFPGDKYTFEVTALSHSQTSAVKTKTAVLFPLPPTKVTAETMTATDRLTASWQYDKSQSYCEKWRVKYTVKGVTDMKSIDTSSANDLQIVIDKLQAGQNYTISVYGVTIDDVVKPEITTTLSENSNTDTDSVVVDYTAETGSGVFDRYYFSVNDKKSTTVTKDDDDVRRTVQFYELDAGILYTVTAWTKSGSEKSREIRTQVRTVPKKPELKCQSEEDAMTVIITKGDGKVDKFSLTCSNCNDTSRREAEPSSIKTRYTNLVPNTTYSFKATAIAGTESNHRKESDITSIYCKASEGLARRPEVGSTSFALVTFAANSAAREAPRATETAVQWI</sequence>
<reference evidence="3" key="1">
    <citation type="journal article" date="2023" name="Mol. Biol. Evol.">
        <title>Third-Generation Sequencing Reveals the Adaptive Role of the Epigenome in Three Deep-Sea Polychaetes.</title>
        <authorList>
            <person name="Perez M."/>
            <person name="Aroh O."/>
            <person name="Sun Y."/>
            <person name="Lan Y."/>
            <person name="Juniper S.K."/>
            <person name="Young C.R."/>
            <person name="Angers B."/>
            <person name="Qian P.Y."/>
        </authorList>
    </citation>
    <scope>NUCLEOTIDE SEQUENCE</scope>
    <source>
        <strain evidence="3">R07B-5</strain>
    </source>
</reference>
<evidence type="ECO:0000256" key="1">
    <source>
        <dbReference type="ARBA" id="ARBA00022737"/>
    </source>
</evidence>
<dbReference type="InterPro" id="IPR013783">
    <property type="entry name" value="Ig-like_fold"/>
</dbReference>
<dbReference type="Pfam" id="PF00041">
    <property type="entry name" value="fn3"/>
    <property type="match status" value="2"/>
</dbReference>
<comment type="caution">
    <text evidence="3">The sequence shown here is derived from an EMBL/GenBank/DDBJ whole genome shotgun (WGS) entry which is preliminary data.</text>
</comment>
<dbReference type="Gene3D" id="2.60.40.10">
    <property type="entry name" value="Immunoglobulins"/>
    <property type="match status" value="5"/>
</dbReference>
<keyword evidence="4" id="KW-1185">Reference proteome</keyword>
<keyword evidence="1" id="KW-0677">Repeat</keyword>
<gene>
    <name evidence="3" type="ORF">NP493_1897g00008</name>
</gene>
<dbReference type="Proteomes" id="UP001209878">
    <property type="component" value="Unassembled WGS sequence"/>
</dbReference>
<dbReference type="EMBL" id="JAODUO010001897">
    <property type="protein sequence ID" value="KAK2157212.1"/>
    <property type="molecule type" value="Genomic_DNA"/>
</dbReference>
<accession>A0AAD9JQA9</accession>
<dbReference type="InterPro" id="IPR050991">
    <property type="entry name" value="ECM_Regulatory_Proteins"/>
</dbReference>
<name>A0AAD9JQA9_RIDPI</name>
<feature type="domain" description="Fibronectin type-III" evidence="2">
    <location>
        <begin position="234"/>
        <end position="326"/>
    </location>
</feature>
<organism evidence="3 4">
    <name type="scientific">Ridgeia piscesae</name>
    <name type="common">Tubeworm</name>
    <dbReference type="NCBI Taxonomy" id="27915"/>
    <lineage>
        <taxon>Eukaryota</taxon>
        <taxon>Metazoa</taxon>
        <taxon>Spiralia</taxon>
        <taxon>Lophotrochozoa</taxon>
        <taxon>Annelida</taxon>
        <taxon>Polychaeta</taxon>
        <taxon>Sedentaria</taxon>
        <taxon>Canalipalpata</taxon>
        <taxon>Sabellida</taxon>
        <taxon>Siboglinidae</taxon>
        <taxon>Ridgeia</taxon>
    </lineage>
</organism>
<feature type="domain" description="Fibronectin type-III" evidence="2">
    <location>
        <begin position="138"/>
        <end position="233"/>
    </location>
</feature>
<dbReference type="PANTHER" id="PTHR46708">
    <property type="entry name" value="TENASCIN"/>
    <property type="match status" value="1"/>
</dbReference>
<dbReference type="AlphaFoldDB" id="A0AAD9JQA9"/>
<feature type="domain" description="Fibronectin type-III" evidence="2">
    <location>
        <begin position="8"/>
        <end position="99"/>
    </location>
</feature>
<evidence type="ECO:0000313" key="4">
    <source>
        <dbReference type="Proteomes" id="UP001209878"/>
    </source>
</evidence>
<protein>
    <recommendedName>
        <fullName evidence="2">Fibronectin type-III domain-containing protein</fullName>
    </recommendedName>
</protein>
<dbReference type="CDD" id="cd00063">
    <property type="entry name" value="FN3"/>
    <property type="match status" value="5"/>
</dbReference>
<dbReference type="PANTHER" id="PTHR46708:SF2">
    <property type="entry name" value="FIBRONECTIN TYPE-III DOMAIN-CONTAINING PROTEIN"/>
    <property type="match status" value="1"/>
</dbReference>